<dbReference type="RefSeq" id="WP_343850423.1">
    <property type="nucleotide sequence ID" value="NZ_BAAAFI010000007.1"/>
</dbReference>
<dbReference type="EMBL" id="BAAAFI010000007">
    <property type="protein sequence ID" value="GAA0878742.1"/>
    <property type="molecule type" value="Genomic_DNA"/>
</dbReference>
<gene>
    <name evidence="3" type="ORF">GCM10009119_17100</name>
</gene>
<keyword evidence="4" id="KW-1185">Reference proteome</keyword>
<accession>A0ABP3YCW9</accession>
<evidence type="ECO:0000313" key="3">
    <source>
        <dbReference type="EMBL" id="GAA0878742.1"/>
    </source>
</evidence>
<proteinExistence type="predicted"/>
<evidence type="ECO:0000313" key="4">
    <source>
        <dbReference type="Proteomes" id="UP001500469"/>
    </source>
</evidence>
<evidence type="ECO:0000256" key="2">
    <source>
        <dbReference type="SAM" id="Phobius"/>
    </source>
</evidence>
<evidence type="ECO:0000256" key="1">
    <source>
        <dbReference type="SAM" id="MobiDB-lite"/>
    </source>
</evidence>
<keyword evidence="2" id="KW-1133">Transmembrane helix</keyword>
<name>A0ABP3YCW9_9BACT</name>
<keyword evidence="2" id="KW-0812">Transmembrane</keyword>
<keyword evidence="2" id="KW-0472">Membrane</keyword>
<organism evidence="3 4">
    <name type="scientific">Algoriphagus jejuensis</name>
    <dbReference type="NCBI Taxonomy" id="419934"/>
    <lineage>
        <taxon>Bacteria</taxon>
        <taxon>Pseudomonadati</taxon>
        <taxon>Bacteroidota</taxon>
        <taxon>Cytophagia</taxon>
        <taxon>Cytophagales</taxon>
        <taxon>Cyclobacteriaceae</taxon>
        <taxon>Algoriphagus</taxon>
    </lineage>
</organism>
<protein>
    <recommendedName>
        <fullName evidence="5">Outer membrane protein with beta-barrel domain</fullName>
    </recommendedName>
</protein>
<sequence length="466" mass="50913">MQEDKASKWLASELRKHQEENRLPYELGAWEAFQAKRAATVRKKSPYWISGIAATVILVLVAGGLWLAQETESGDHQLSQQIALEEKSTSSPVQEPAPTNAEKEISESKESNEVNSKDREAEHSISVLDSKLSDQSESDDQAATPIGDQSEPNAFELLKPKPVHASPLKSEGSIPERKKSENLPEIESALQKENTLKTTTEQTLVATNEKAEVENATLPVAQNAVIAQAELPKDPQLSDEEIKEILETKSFASLAMGVSPGFGASSNSEQATSGSSLGLGVMVDMAISRKLVMGSGLAVNYLNQASESQSYNGSGINAAGFSVTETNEINQVQLDIPLYFKYPITRNDKISVQAGFSNLITFNQGAEQEASYTRQVAVYDALAANSFRLQSESVSQTQDLNVSDQQFYPFATANFGLNIRLFESKKTSYEVMPFYNYPLQEFSGYGEKLGMFGASFKVNFGAVQKK</sequence>
<dbReference type="Proteomes" id="UP001500469">
    <property type="component" value="Unassembled WGS sequence"/>
</dbReference>
<feature type="compositionally biased region" description="Basic and acidic residues" evidence="1">
    <location>
        <begin position="101"/>
        <end position="123"/>
    </location>
</feature>
<comment type="caution">
    <text evidence="3">The sequence shown here is derived from an EMBL/GenBank/DDBJ whole genome shotgun (WGS) entry which is preliminary data.</text>
</comment>
<evidence type="ECO:0008006" key="5">
    <source>
        <dbReference type="Google" id="ProtNLM"/>
    </source>
</evidence>
<feature type="region of interest" description="Disordered" evidence="1">
    <location>
        <begin position="77"/>
        <end position="179"/>
    </location>
</feature>
<feature type="transmembrane region" description="Helical" evidence="2">
    <location>
        <begin position="47"/>
        <end position="68"/>
    </location>
</feature>
<reference evidence="4" key="1">
    <citation type="journal article" date="2019" name="Int. J. Syst. Evol. Microbiol.">
        <title>The Global Catalogue of Microorganisms (GCM) 10K type strain sequencing project: providing services to taxonomists for standard genome sequencing and annotation.</title>
        <authorList>
            <consortium name="The Broad Institute Genomics Platform"/>
            <consortium name="The Broad Institute Genome Sequencing Center for Infectious Disease"/>
            <person name="Wu L."/>
            <person name="Ma J."/>
        </authorList>
    </citation>
    <scope>NUCLEOTIDE SEQUENCE [LARGE SCALE GENOMIC DNA]</scope>
    <source>
        <strain evidence="4">JCM 16112</strain>
    </source>
</reference>